<dbReference type="Pfam" id="PF07859">
    <property type="entry name" value="Abhydrolase_3"/>
    <property type="match status" value="2"/>
</dbReference>
<evidence type="ECO:0000256" key="3">
    <source>
        <dbReference type="PIRSR" id="PIRSR037251-1"/>
    </source>
</evidence>
<evidence type="ECO:0000313" key="6">
    <source>
        <dbReference type="Proteomes" id="UP000472272"/>
    </source>
</evidence>
<dbReference type="InterPro" id="IPR017157">
    <property type="entry name" value="Arylacetamide_deacetylase"/>
</dbReference>
<evidence type="ECO:0000256" key="2">
    <source>
        <dbReference type="ARBA" id="ARBA00022801"/>
    </source>
</evidence>
<feature type="active site" evidence="3">
    <location>
        <position position="206"/>
    </location>
</feature>
<comment type="similarity">
    <text evidence="1">Belongs to the 'GDXG' lipolytic enzyme family.</text>
</comment>
<reference evidence="5" key="2">
    <citation type="submission" date="2025-08" db="UniProtKB">
        <authorList>
            <consortium name="Ensembl"/>
        </authorList>
    </citation>
    <scope>IDENTIFICATION</scope>
</reference>
<name>A0A670J7M9_PODMU</name>
<proteinExistence type="inferred from homology"/>
<dbReference type="AlphaFoldDB" id="A0A670J7M9"/>
<feature type="domain" description="Alpha/beta hydrolase fold-3" evidence="4">
    <location>
        <begin position="131"/>
        <end position="274"/>
    </location>
</feature>
<keyword evidence="2" id="KW-0378">Hydrolase</keyword>
<feature type="active site" evidence="3">
    <location>
        <position position="390"/>
    </location>
</feature>
<dbReference type="SUPFAM" id="SSF53474">
    <property type="entry name" value="alpha/beta-Hydrolases"/>
    <property type="match status" value="1"/>
</dbReference>
<sequence length="420" mass="47317">MKILSNSTRASFSTYRGTHINTNILFTLSHGLFASWFLQESTYGLKAKEAGCGLFLQRLIWIPPPVNRMQMWGKCLELLGICRQVAFIRFLQSFWNPRADPSLSAKDLHFDGVPVRVYQPKAPSAGPRKGLMFFHGGAGMVGSIGKRLRWPSNLCFETSSQRDYRLAPEHLPPAQYKDCLAATIHLIQNAASHGVDPSKIIVGGDSAGGNYATVVAQKLVERSDLPKLWAQVLIYGKFQAIDFNLPSYQQNSSMPPLFREDVAYFIMKYIGRDTSLAGQLLKGAHVPDSMRLKYGKLVSLDNLPERFKVRGYKQVPLAPYEPEVYRQLRELLEPDISCLFAEDSVIQKLPETLIVSCEYDVLRDDAQLYKKHLEDNGVKVSWFHVENGFHGVLNLFDAGLFTLPAAVELMDRIVDFVKNL</sequence>
<dbReference type="GO" id="GO:0052689">
    <property type="term" value="F:carboxylic ester hydrolase activity"/>
    <property type="evidence" value="ECO:0007669"/>
    <property type="project" value="InterPro"/>
</dbReference>
<dbReference type="PANTHER" id="PTHR48081">
    <property type="entry name" value="AB HYDROLASE SUPERFAMILY PROTEIN C4A8.06C"/>
    <property type="match status" value="1"/>
</dbReference>
<organism evidence="5 6">
    <name type="scientific">Podarcis muralis</name>
    <name type="common">Wall lizard</name>
    <name type="synonym">Lacerta muralis</name>
    <dbReference type="NCBI Taxonomy" id="64176"/>
    <lineage>
        <taxon>Eukaryota</taxon>
        <taxon>Metazoa</taxon>
        <taxon>Chordata</taxon>
        <taxon>Craniata</taxon>
        <taxon>Vertebrata</taxon>
        <taxon>Euteleostomi</taxon>
        <taxon>Lepidosauria</taxon>
        <taxon>Squamata</taxon>
        <taxon>Bifurcata</taxon>
        <taxon>Unidentata</taxon>
        <taxon>Episquamata</taxon>
        <taxon>Laterata</taxon>
        <taxon>Lacertibaenia</taxon>
        <taxon>Lacertidae</taxon>
        <taxon>Podarcis</taxon>
    </lineage>
</organism>
<dbReference type="InterPro" id="IPR013094">
    <property type="entry name" value="AB_hydrolase_3"/>
</dbReference>
<evidence type="ECO:0000259" key="4">
    <source>
        <dbReference type="Pfam" id="PF07859"/>
    </source>
</evidence>
<dbReference type="Proteomes" id="UP000472272">
    <property type="component" value="Chromosome 8"/>
</dbReference>
<dbReference type="InterPro" id="IPR029058">
    <property type="entry name" value="AB_hydrolase_fold"/>
</dbReference>
<dbReference type="PIRSF" id="PIRSF037251">
    <property type="entry name" value="Arylacetamide_deacetylase"/>
    <property type="match status" value="1"/>
</dbReference>
<dbReference type="GO" id="GO:0016020">
    <property type="term" value="C:membrane"/>
    <property type="evidence" value="ECO:0007669"/>
    <property type="project" value="InterPro"/>
</dbReference>
<dbReference type="Gene3D" id="3.40.50.1820">
    <property type="entry name" value="alpha/beta hydrolase"/>
    <property type="match status" value="1"/>
</dbReference>
<keyword evidence="6" id="KW-1185">Reference proteome</keyword>
<accession>A0A670J7M9</accession>
<dbReference type="Ensembl" id="ENSPMRT00000020883.1">
    <property type="protein sequence ID" value="ENSPMRP00000019654.1"/>
    <property type="gene ID" value="ENSPMRG00000012836.1"/>
</dbReference>
<reference evidence="5" key="3">
    <citation type="submission" date="2025-09" db="UniProtKB">
        <authorList>
            <consortium name="Ensembl"/>
        </authorList>
    </citation>
    <scope>IDENTIFICATION</scope>
</reference>
<evidence type="ECO:0000313" key="5">
    <source>
        <dbReference type="Ensembl" id="ENSPMRP00000019654.1"/>
    </source>
</evidence>
<evidence type="ECO:0000256" key="1">
    <source>
        <dbReference type="ARBA" id="ARBA00010515"/>
    </source>
</evidence>
<protein>
    <recommendedName>
        <fullName evidence="4">Alpha/beta hydrolase fold-3 domain-containing protein</fullName>
    </recommendedName>
</protein>
<reference evidence="5 6" key="1">
    <citation type="journal article" date="2019" name="Proc. Natl. Acad. Sci. U.S.A.">
        <title>Regulatory changes in pterin and carotenoid genes underlie balanced color polymorphisms in the wall lizard.</title>
        <authorList>
            <person name="Andrade P."/>
            <person name="Pinho C."/>
            <person name="Perez I de Lanuza G."/>
            <person name="Afonso S."/>
            <person name="Brejcha J."/>
            <person name="Rubin C.J."/>
            <person name="Wallerman O."/>
            <person name="Pereira P."/>
            <person name="Sabatino S.J."/>
            <person name="Bellati A."/>
            <person name="Pellitteri-Rosa D."/>
            <person name="Bosakova Z."/>
            <person name="Bunikis I."/>
            <person name="Carretero M.A."/>
            <person name="Feiner N."/>
            <person name="Marsik P."/>
            <person name="Pauperio F."/>
            <person name="Salvi D."/>
            <person name="Soler L."/>
            <person name="While G.M."/>
            <person name="Uller T."/>
            <person name="Font E."/>
            <person name="Andersson L."/>
            <person name="Carneiro M."/>
        </authorList>
    </citation>
    <scope>NUCLEOTIDE SEQUENCE</scope>
</reference>
<dbReference type="PANTHER" id="PTHR48081:SF32">
    <property type="entry name" value="ALPHA_BETA HYDROLASE FOLD-3 DOMAIN-CONTAINING PROTEIN"/>
    <property type="match status" value="1"/>
</dbReference>
<feature type="domain" description="Alpha/beta hydrolase fold-3" evidence="4">
    <location>
        <begin position="330"/>
        <end position="393"/>
    </location>
</feature>
<dbReference type="GeneTree" id="ENSGT00940000164442"/>
<feature type="active site" evidence="3">
    <location>
        <position position="360"/>
    </location>
</feature>
<dbReference type="InterPro" id="IPR050300">
    <property type="entry name" value="GDXG_lipolytic_enzyme"/>
</dbReference>